<sequence length="592" mass="66718">MSIPDSHNVAVGSSTKQSPLAVAKNMEKQVNQMIAQTVSLRKEGKHDEALETAKQGTKIEQSLRRHQKSNSLSSGVELTHSAWFNLATAYEANSMPDEALKTYTTLLTLHRGNPFNGRIRINMGNIYYSLKQYPSAIKMYKMALDQMQKDDRSLVRKVRRNIGNAYFSMGQIRDAVKNFEEGMETADDFQTGFNLLICHLALGDMNSVKKIFVELISVQADGDVLDPSEGERGHADPSIARAKRANHFLLTAARLIAPVIEGDDWAAGYEWVCNVLDDRHEGLAVQIKLEQSTQRLHRKEFYSAIKSLKSLQKKGKEVKSATLTNLSFVSFLEGNIEQASEYADASLTLDRYNAKALVNKANCLFLNGDFEAAKSLYLEAIGVQADCSQAIFNLGLTNAQLGLAEEAILAFDKVHILTPNDAQVLFQIADIYELQGRSEDAVKWFNVLAARVPSDPAILARLGQLYTEAGDESQGLHYQLESFRHYPTDLGRINWIGTWFMEHDMHERSCYFFQQASIVQPKDINWGFMVADSHKRCGAHEAAFHEYERLLDRCKDRLQRIECLRYLVEACDAVGRDSYVYQEQMDKLLSAE</sequence>
<dbReference type="PANTHER" id="PTHR44117">
    <property type="entry name" value="INTRAFLAGELLAR TRANSPORT PROTEIN 88 HOMOLOG"/>
    <property type="match status" value="1"/>
</dbReference>
<dbReference type="Proteomes" id="UP001530293">
    <property type="component" value="Unassembled WGS sequence"/>
</dbReference>
<evidence type="ECO:0000313" key="3">
    <source>
        <dbReference type="EMBL" id="KAL3762969.1"/>
    </source>
</evidence>
<evidence type="ECO:0000256" key="2">
    <source>
        <dbReference type="SAM" id="MobiDB-lite"/>
    </source>
</evidence>
<keyword evidence="1" id="KW-0802">TPR repeat</keyword>
<dbReference type="Gene3D" id="1.25.40.10">
    <property type="entry name" value="Tetratricopeptide repeat domain"/>
    <property type="match status" value="2"/>
</dbReference>
<proteinExistence type="predicted"/>
<dbReference type="EMBL" id="JALLBG020000130">
    <property type="protein sequence ID" value="KAL3762969.1"/>
    <property type="molecule type" value="Genomic_DNA"/>
</dbReference>
<evidence type="ECO:0000313" key="4">
    <source>
        <dbReference type="Proteomes" id="UP001530293"/>
    </source>
</evidence>
<comment type="caution">
    <text evidence="3">The sequence shown here is derived from an EMBL/GenBank/DDBJ whole genome shotgun (WGS) entry which is preliminary data.</text>
</comment>
<dbReference type="Pfam" id="PF13176">
    <property type="entry name" value="TPR_7"/>
    <property type="match status" value="1"/>
</dbReference>
<name>A0ABD3MGA4_9STRA</name>
<dbReference type="PROSITE" id="PS50005">
    <property type="entry name" value="TPR"/>
    <property type="match status" value="3"/>
</dbReference>
<feature type="repeat" description="TPR" evidence="1">
    <location>
        <begin position="388"/>
        <end position="421"/>
    </location>
</feature>
<keyword evidence="4" id="KW-1185">Reference proteome</keyword>
<feature type="repeat" description="TPR" evidence="1">
    <location>
        <begin position="117"/>
        <end position="150"/>
    </location>
</feature>
<dbReference type="AlphaFoldDB" id="A0ABD3MGA4"/>
<dbReference type="SMART" id="SM00028">
    <property type="entry name" value="TPR"/>
    <property type="match status" value="9"/>
</dbReference>
<dbReference type="Pfam" id="PF13424">
    <property type="entry name" value="TPR_12"/>
    <property type="match status" value="1"/>
</dbReference>
<dbReference type="Pfam" id="PF13432">
    <property type="entry name" value="TPR_16"/>
    <property type="match status" value="1"/>
</dbReference>
<protein>
    <submittedName>
        <fullName evidence="3">Uncharacterized protein</fullName>
    </submittedName>
</protein>
<reference evidence="3 4" key="1">
    <citation type="submission" date="2024-10" db="EMBL/GenBank/DDBJ databases">
        <title>Updated reference genomes for cyclostephanoid diatoms.</title>
        <authorList>
            <person name="Roberts W.R."/>
            <person name="Alverson A.J."/>
        </authorList>
    </citation>
    <scope>NUCLEOTIDE SEQUENCE [LARGE SCALE GENOMIC DNA]</scope>
    <source>
        <strain evidence="3 4">AJA232-27</strain>
    </source>
</reference>
<accession>A0ABD3MGA4</accession>
<dbReference type="Pfam" id="PF13181">
    <property type="entry name" value="TPR_8"/>
    <property type="match status" value="1"/>
</dbReference>
<gene>
    <name evidence="3" type="ORF">ACHAWU_001116</name>
</gene>
<evidence type="ECO:0000256" key="1">
    <source>
        <dbReference type="PROSITE-ProRule" id="PRU00339"/>
    </source>
</evidence>
<dbReference type="PANTHER" id="PTHR44117:SF1">
    <property type="entry name" value="INTRAFLAGELLAR TRANSPORT PROTEIN 88 HOMOLOG"/>
    <property type="match status" value="1"/>
</dbReference>
<organism evidence="3 4">
    <name type="scientific">Discostella pseudostelligera</name>
    <dbReference type="NCBI Taxonomy" id="259834"/>
    <lineage>
        <taxon>Eukaryota</taxon>
        <taxon>Sar</taxon>
        <taxon>Stramenopiles</taxon>
        <taxon>Ochrophyta</taxon>
        <taxon>Bacillariophyta</taxon>
        <taxon>Coscinodiscophyceae</taxon>
        <taxon>Thalassiosirophycidae</taxon>
        <taxon>Stephanodiscales</taxon>
        <taxon>Stephanodiscaceae</taxon>
        <taxon>Discostella</taxon>
    </lineage>
</organism>
<dbReference type="InterPro" id="IPR011990">
    <property type="entry name" value="TPR-like_helical_dom_sf"/>
</dbReference>
<feature type="repeat" description="TPR" evidence="1">
    <location>
        <begin position="156"/>
        <end position="189"/>
    </location>
</feature>
<dbReference type="InterPro" id="IPR019734">
    <property type="entry name" value="TPR_rpt"/>
</dbReference>
<feature type="region of interest" description="Disordered" evidence="2">
    <location>
        <begin position="1"/>
        <end position="20"/>
    </location>
</feature>
<dbReference type="SUPFAM" id="SSF48452">
    <property type="entry name" value="TPR-like"/>
    <property type="match status" value="2"/>
</dbReference>